<keyword evidence="1" id="KW-0511">Multifunctional enzyme</keyword>
<dbReference type="Pfam" id="PF00078">
    <property type="entry name" value="RVT_1"/>
    <property type="match status" value="2"/>
</dbReference>
<sequence length="1261" mass="142623">MVDLRSGTSTTPYSKEQEERAAAILRERKERMEKRELIKQAKMVALMEEQEAKKKQMEEELKRELEVKLVTIQEEVEKEEQEEKVVVEEEESLERRRGEGSTSKEIEIAKIAEWATHLELGEDREAEMAIPQEERSSEEANNSRMRVEEYVEGVDAYFRLEKDGKVEKVLHSLTLLVEESLPFDIVRGTDWGEATGPTLHLREHECRLPNESGEVLQFRLFHESGVDNPLAHCCFSAPAFARLVRKEQLEEQVFVAYVRPIPNQPKEEEKIHPTIASLLEEYKDLSEAPSGVVSRPIQHRIEIEPGSRKPKGAVYKMPPKELEELRRQLDELLEKGWIRPSSSPFGAPVLFVPKKEGELRMCIDYRGLNAITIKNAEPFPRIDALLDRVQGCKYFSKIDLKSGYHQIEVHLDDQYKTAFRTSGSDPLDDRADGRRLTHAHALRVPHVFQALEPGEERRLRRARALAAGIAAANAAAREQATAARAAAMANGASSAASSSASSSGTNGGQLGMPTSSTSSSGTSGSTGSRQSSSQMAGAQFSPLTPRERELREIQQVERLRRKLEQDLKDDTDRENAMKTRAAWLETFEADKAELEGLDESALTEPLKVLKKNTMSLHAHVDSKLDFMQSTLDQILDALTRPGFRPPAQSSLSLSAMSGLPVQAGTQPSGTSAAAAQTVASSSSGPAVVATPWQQASPQQGQLQGQWYPKTPMKPPLAFSGERKDEELNTWLRTVPVWVKAKRTLPEDEVVTTASYLEDKSVVVYLDDILIFSKSAEEHAQHVETVLSLLRQYKYKVNLEKCEFGRTKILYLGREVSAEGIRPEDAKVASIRDWPRPQTVTEVRSFLGMCGYYRNFVKNYSTVASPLTDLTRLDTPWDWSDECEGAFKRLKHALMNHEVLMVPDPQKPFIVTTDASQYDIGAVLAQQDGKKLRPIEYMSKKMPSKKLVKSTYERELFALYKALVHWRHFLLGRFFYLRTDHQTLKWIKTQPALSDALKRWIEIVDQYDFKLEYLKGEYNKVADALFRRADYLGALVSDFGVSNEVTQSLVGAYQEDPVTMDIIRKLQAKDKVTESESVMVDGLLYLDKVGIKRLVVSSSEQLRSLFLGECHDATGHFGYKKTSANLVQRFWWPGMFDDAKKYVETYQVCQRDKPRTQAPLGLLKPLPIPAGPGQSVSMDFMDTLVTSKSGKRHIFVIIDRFTRYARLVVMPESARTDHVIKLFKDNWVRDFGLPKTIVSDRDVRFTSELWKKTAEQMGSQLQ</sequence>
<evidence type="ECO:0000313" key="5">
    <source>
        <dbReference type="Proteomes" id="UP000265515"/>
    </source>
</evidence>
<dbReference type="AlphaFoldDB" id="A0A388KMZ5"/>
<evidence type="ECO:0000256" key="1">
    <source>
        <dbReference type="ARBA" id="ARBA00023268"/>
    </source>
</evidence>
<gene>
    <name evidence="4" type="ORF">CBR_g8735</name>
</gene>
<dbReference type="InterPro" id="IPR043128">
    <property type="entry name" value="Rev_trsase/Diguanyl_cyclase"/>
</dbReference>
<dbReference type="InterPro" id="IPR000477">
    <property type="entry name" value="RT_dom"/>
</dbReference>
<dbReference type="SUPFAM" id="SSF53098">
    <property type="entry name" value="Ribonuclease H-like"/>
    <property type="match status" value="1"/>
</dbReference>
<accession>A0A388KMZ5</accession>
<dbReference type="PROSITE" id="PS50994">
    <property type="entry name" value="INTEGRASE"/>
    <property type="match status" value="1"/>
</dbReference>
<dbReference type="Gene3D" id="3.30.70.270">
    <property type="match status" value="3"/>
</dbReference>
<dbReference type="Gramene" id="GBG71313">
    <property type="protein sequence ID" value="GBG71313"/>
    <property type="gene ID" value="CBR_g8735"/>
</dbReference>
<dbReference type="InterPro" id="IPR001584">
    <property type="entry name" value="Integrase_cat-core"/>
</dbReference>
<dbReference type="GO" id="GO:0003676">
    <property type="term" value="F:nucleic acid binding"/>
    <property type="evidence" value="ECO:0007669"/>
    <property type="project" value="InterPro"/>
</dbReference>
<comment type="caution">
    <text evidence="4">The sequence shown here is derived from an EMBL/GenBank/DDBJ whole genome shotgun (WGS) entry which is preliminary data.</text>
</comment>
<dbReference type="InterPro" id="IPR012337">
    <property type="entry name" value="RNaseH-like_sf"/>
</dbReference>
<evidence type="ECO:0000313" key="4">
    <source>
        <dbReference type="EMBL" id="GBG71313.1"/>
    </source>
</evidence>
<feature type="compositionally biased region" description="Basic and acidic residues" evidence="2">
    <location>
        <begin position="122"/>
        <end position="138"/>
    </location>
</feature>
<feature type="compositionally biased region" description="Polar residues" evidence="2">
    <location>
        <begin position="1"/>
        <end position="14"/>
    </location>
</feature>
<feature type="domain" description="Integrase catalytic" evidence="3">
    <location>
        <begin position="1167"/>
        <end position="1261"/>
    </location>
</feature>
<dbReference type="CDD" id="cd09274">
    <property type="entry name" value="RNase_HI_RT_Ty3"/>
    <property type="match status" value="1"/>
</dbReference>
<dbReference type="PANTHER" id="PTHR37984:SF5">
    <property type="entry name" value="PROTEIN NYNRIN-LIKE"/>
    <property type="match status" value="1"/>
</dbReference>
<dbReference type="InterPro" id="IPR041588">
    <property type="entry name" value="Integrase_H2C2"/>
</dbReference>
<dbReference type="Pfam" id="PF17921">
    <property type="entry name" value="Integrase_H2C2"/>
    <property type="match status" value="1"/>
</dbReference>
<dbReference type="OrthoDB" id="2013610at2759"/>
<protein>
    <recommendedName>
        <fullName evidence="3">Integrase catalytic domain-containing protein</fullName>
    </recommendedName>
</protein>
<keyword evidence="5" id="KW-1185">Reference proteome</keyword>
<feature type="region of interest" description="Disordered" evidence="2">
    <location>
        <begin position="495"/>
        <end position="548"/>
    </location>
</feature>
<dbReference type="PANTHER" id="PTHR37984">
    <property type="entry name" value="PROTEIN CBG26694"/>
    <property type="match status" value="1"/>
</dbReference>
<dbReference type="CDD" id="cd01647">
    <property type="entry name" value="RT_LTR"/>
    <property type="match status" value="1"/>
</dbReference>
<dbReference type="FunFam" id="3.30.70.270:FF:000020">
    <property type="entry name" value="Transposon Tf2-6 polyprotein-like Protein"/>
    <property type="match status" value="1"/>
</dbReference>
<dbReference type="Proteomes" id="UP000265515">
    <property type="component" value="Unassembled WGS sequence"/>
</dbReference>
<name>A0A388KMZ5_CHABU</name>
<dbReference type="InterPro" id="IPR050951">
    <property type="entry name" value="Retrovirus_Pol_polyprotein"/>
</dbReference>
<dbReference type="InterPro" id="IPR041577">
    <property type="entry name" value="RT_RNaseH_2"/>
</dbReference>
<evidence type="ECO:0000259" key="3">
    <source>
        <dbReference type="PROSITE" id="PS50994"/>
    </source>
</evidence>
<feature type="compositionally biased region" description="Basic and acidic residues" evidence="2">
    <location>
        <begin position="81"/>
        <end position="100"/>
    </location>
</feature>
<dbReference type="InterPro" id="IPR036397">
    <property type="entry name" value="RNaseH_sf"/>
</dbReference>
<feature type="region of interest" description="Disordered" evidence="2">
    <location>
        <begin position="1"/>
        <end position="22"/>
    </location>
</feature>
<feature type="region of interest" description="Disordered" evidence="2">
    <location>
        <begin position="122"/>
        <end position="144"/>
    </location>
</feature>
<dbReference type="Gene3D" id="3.10.10.10">
    <property type="entry name" value="HIV Type 1 Reverse Transcriptase, subunit A, domain 1"/>
    <property type="match status" value="1"/>
</dbReference>
<evidence type="ECO:0000256" key="2">
    <source>
        <dbReference type="SAM" id="MobiDB-lite"/>
    </source>
</evidence>
<dbReference type="InterPro" id="IPR043502">
    <property type="entry name" value="DNA/RNA_pol_sf"/>
</dbReference>
<dbReference type="SUPFAM" id="SSF56672">
    <property type="entry name" value="DNA/RNA polymerases"/>
    <property type="match status" value="2"/>
</dbReference>
<dbReference type="Gene3D" id="3.30.420.10">
    <property type="entry name" value="Ribonuclease H-like superfamily/Ribonuclease H"/>
    <property type="match status" value="1"/>
</dbReference>
<dbReference type="Pfam" id="PF00665">
    <property type="entry name" value="rve"/>
    <property type="match status" value="1"/>
</dbReference>
<dbReference type="GO" id="GO:0003824">
    <property type="term" value="F:catalytic activity"/>
    <property type="evidence" value="ECO:0007669"/>
    <property type="project" value="UniProtKB-KW"/>
</dbReference>
<dbReference type="Gene3D" id="1.10.340.70">
    <property type="match status" value="1"/>
</dbReference>
<proteinExistence type="predicted"/>
<feature type="compositionally biased region" description="Low complexity" evidence="2">
    <location>
        <begin position="514"/>
        <end position="533"/>
    </location>
</feature>
<dbReference type="Pfam" id="PF17919">
    <property type="entry name" value="RT_RNaseH_2"/>
    <property type="match status" value="1"/>
</dbReference>
<organism evidence="4 5">
    <name type="scientific">Chara braunii</name>
    <name type="common">Braun's stonewort</name>
    <dbReference type="NCBI Taxonomy" id="69332"/>
    <lineage>
        <taxon>Eukaryota</taxon>
        <taxon>Viridiplantae</taxon>
        <taxon>Streptophyta</taxon>
        <taxon>Charophyceae</taxon>
        <taxon>Charales</taxon>
        <taxon>Characeae</taxon>
        <taxon>Chara</taxon>
    </lineage>
</organism>
<feature type="region of interest" description="Disordered" evidence="2">
    <location>
        <begin position="79"/>
        <end position="100"/>
    </location>
</feature>
<reference evidence="4 5" key="1">
    <citation type="journal article" date="2018" name="Cell">
        <title>The Chara Genome: Secondary Complexity and Implications for Plant Terrestrialization.</title>
        <authorList>
            <person name="Nishiyama T."/>
            <person name="Sakayama H."/>
            <person name="Vries J.D."/>
            <person name="Buschmann H."/>
            <person name="Saint-Marcoux D."/>
            <person name="Ullrich K.K."/>
            <person name="Haas F.B."/>
            <person name="Vanderstraeten L."/>
            <person name="Becker D."/>
            <person name="Lang D."/>
            <person name="Vosolsobe S."/>
            <person name="Rombauts S."/>
            <person name="Wilhelmsson P.K.I."/>
            <person name="Janitza P."/>
            <person name="Kern R."/>
            <person name="Heyl A."/>
            <person name="Rumpler F."/>
            <person name="Villalobos L.I.A.C."/>
            <person name="Clay J.M."/>
            <person name="Skokan R."/>
            <person name="Toyoda A."/>
            <person name="Suzuki Y."/>
            <person name="Kagoshima H."/>
            <person name="Schijlen E."/>
            <person name="Tajeshwar N."/>
            <person name="Catarino B."/>
            <person name="Hetherington A.J."/>
            <person name="Saltykova A."/>
            <person name="Bonnot C."/>
            <person name="Breuninger H."/>
            <person name="Symeonidi A."/>
            <person name="Radhakrishnan G.V."/>
            <person name="Van Nieuwerburgh F."/>
            <person name="Deforce D."/>
            <person name="Chang C."/>
            <person name="Karol K.G."/>
            <person name="Hedrich R."/>
            <person name="Ulvskov P."/>
            <person name="Glockner G."/>
            <person name="Delwiche C.F."/>
            <person name="Petrasek J."/>
            <person name="Van de Peer Y."/>
            <person name="Friml J."/>
            <person name="Beilby M."/>
            <person name="Dolan L."/>
            <person name="Kohara Y."/>
            <person name="Sugano S."/>
            <person name="Fujiyama A."/>
            <person name="Delaux P.-M."/>
            <person name="Quint M."/>
            <person name="TheiBen G."/>
            <person name="Hagemann M."/>
            <person name="Harholt J."/>
            <person name="Dunand C."/>
            <person name="Zachgo S."/>
            <person name="Langdale J."/>
            <person name="Maumus F."/>
            <person name="Straeten D.V.D."/>
            <person name="Gould S.B."/>
            <person name="Rensing S.A."/>
        </authorList>
    </citation>
    <scope>NUCLEOTIDE SEQUENCE [LARGE SCALE GENOMIC DNA]</scope>
    <source>
        <strain evidence="4 5">S276</strain>
    </source>
</reference>
<dbReference type="EMBL" id="BFEA01000144">
    <property type="protein sequence ID" value="GBG71313.1"/>
    <property type="molecule type" value="Genomic_DNA"/>
</dbReference>
<dbReference type="GO" id="GO:0015074">
    <property type="term" value="P:DNA integration"/>
    <property type="evidence" value="ECO:0007669"/>
    <property type="project" value="InterPro"/>
</dbReference>